<dbReference type="InterPro" id="IPR001254">
    <property type="entry name" value="Trypsin_dom"/>
</dbReference>
<dbReference type="InterPro" id="IPR043504">
    <property type="entry name" value="Peptidase_S1_PA_chymotrypsin"/>
</dbReference>
<dbReference type="SMART" id="SM00020">
    <property type="entry name" value="Tryp_SPc"/>
    <property type="match status" value="1"/>
</dbReference>
<dbReference type="EMBL" id="VCGU01000004">
    <property type="protein sequence ID" value="TRY77214.1"/>
    <property type="molecule type" value="Genomic_DNA"/>
</dbReference>
<dbReference type="PRINTS" id="PR00722">
    <property type="entry name" value="CHYMOTRYPSIN"/>
</dbReference>
<dbReference type="InterPro" id="IPR009003">
    <property type="entry name" value="Peptidase_S1_PA"/>
</dbReference>
<dbReference type="Proteomes" id="UP000318571">
    <property type="component" value="Chromosome 5"/>
</dbReference>
<dbReference type="PROSITE" id="PS00134">
    <property type="entry name" value="TRYPSIN_HIS"/>
    <property type="match status" value="1"/>
</dbReference>
<dbReference type="PANTHER" id="PTHR24256">
    <property type="entry name" value="TRYPTASE-RELATED"/>
    <property type="match status" value="1"/>
</dbReference>
<dbReference type="Gene3D" id="2.40.10.10">
    <property type="entry name" value="Trypsin-like serine proteases"/>
    <property type="match status" value="2"/>
</dbReference>
<dbReference type="FunFam" id="2.40.10.10:FF:000068">
    <property type="entry name" value="transmembrane protease serine 2"/>
    <property type="match status" value="1"/>
</dbReference>
<keyword evidence="3" id="KW-0732">Signal</keyword>
<dbReference type="InterPro" id="IPR001314">
    <property type="entry name" value="Peptidase_S1A"/>
</dbReference>
<dbReference type="GO" id="GO:0006508">
    <property type="term" value="P:proteolysis"/>
    <property type="evidence" value="ECO:0007669"/>
    <property type="project" value="InterPro"/>
</dbReference>
<dbReference type="OrthoDB" id="547031at2759"/>
<comment type="similarity">
    <text evidence="2">Belongs to the peptidase S1 family. CLIP subfamily.</text>
</comment>
<dbReference type="PROSITE" id="PS50240">
    <property type="entry name" value="TRYPSIN_DOM"/>
    <property type="match status" value="1"/>
</dbReference>
<dbReference type="InterPro" id="IPR051487">
    <property type="entry name" value="Ser/Thr_Proteases_Immune/Dev"/>
</dbReference>
<dbReference type="GO" id="GO:0004252">
    <property type="term" value="F:serine-type endopeptidase activity"/>
    <property type="evidence" value="ECO:0007669"/>
    <property type="project" value="InterPro"/>
</dbReference>
<reference evidence="5 6" key="1">
    <citation type="journal article" date="2018" name="Nat. Ecol. Evol.">
        <title>Genomic signatures of mitonuclear coevolution across populations of Tigriopus californicus.</title>
        <authorList>
            <person name="Barreto F.S."/>
            <person name="Watson E.T."/>
            <person name="Lima T.G."/>
            <person name="Willett C.S."/>
            <person name="Edmands S."/>
            <person name="Li W."/>
            <person name="Burton R.S."/>
        </authorList>
    </citation>
    <scope>NUCLEOTIDE SEQUENCE [LARGE SCALE GENOMIC DNA]</scope>
    <source>
        <strain evidence="5 6">San Diego</strain>
    </source>
</reference>
<dbReference type="SUPFAM" id="SSF50494">
    <property type="entry name" value="Trypsin-like serine proteases"/>
    <property type="match status" value="2"/>
</dbReference>
<feature type="signal peptide" evidence="3">
    <location>
        <begin position="1"/>
        <end position="20"/>
    </location>
</feature>
<evidence type="ECO:0000259" key="4">
    <source>
        <dbReference type="PROSITE" id="PS50240"/>
    </source>
</evidence>
<feature type="chain" id="PRO_5022163531" description="Peptidase S1 domain-containing protein" evidence="3">
    <location>
        <begin position="21"/>
        <end position="503"/>
    </location>
</feature>
<organism evidence="5 6">
    <name type="scientific">Tigriopus californicus</name>
    <name type="common">Marine copepod</name>
    <dbReference type="NCBI Taxonomy" id="6832"/>
    <lineage>
        <taxon>Eukaryota</taxon>
        <taxon>Metazoa</taxon>
        <taxon>Ecdysozoa</taxon>
        <taxon>Arthropoda</taxon>
        <taxon>Crustacea</taxon>
        <taxon>Multicrustacea</taxon>
        <taxon>Hexanauplia</taxon>
        <taxon>Copepoda</taxon>
        <taxon>Harpacticoida</taxon>
        <taxon>Harpacticidae</taxon>
        <taxon>Tigriopus</taxon>
    </lineage>
</organism>
<keyword evidence="1" id="KW-1015">Disulfide bond</keyword>
<evidence type="ECO:0000256" key="3">
    <source>
        <dbReference type="SAM" id="SignalP"/>
    </source>
</evidence>
<comment type="caution">
    <text evidence="5">The sequence shown here is derived from an EMBL/GenBank/DDBJ whole genome shotgun (WGS) entry which is preliminary data.</text>
</comment>
<evidence type="ECO:0000256" key="2">
    <source>
        <dbReference type="ARBA" id="ARBA00024195"/>
    </source>
</evidence>
<feature type="domain" description="Peptidase S1" evidence="4">
    <location>
        <begin position="74"/>
        <end position="498"/>
    </location>
</feature>
<evidence type="ECO:0000313" key="5">
    <source>
        <dbReference type="EMBL" id="TRY77214.1"/>
    </source>
</evidence>
<dbReference type="Pfam" id="PF00089">
    <property type="entry name" value="Trypsin"/>
    <property type="match status" value="2"/>
</dbReference>
<sequence>MISLVRSLLLFVFLGQIAHGEEDSSEKRFYAKRLAQLQELLAQRRSMNCPCGIAKRGEQRSPNVDQMSDAKPRIVNGYEPEYRPWMTFIQQRTLDNKLKICGGSIINKRWILTAAHCICMTMPCKQDPSKAGTVIDFDPKEYFRVVVGLKDLALLPRYPESTHVIVDIVVHPKYFFGKNERDDIALLKLENELIFSDKIMPICLPYGTRFPDQLGEVFVAGWGARHELKCTTNEYGPVRNSKCKFPFRYKMMLAHECIKMSNPTSLDAMCRMLKKKQNFSVFPPEGVVHIDIERKGKADDDSLMTRCFNQSVGEYGWCGTCIESEKTPGRPGYCGTNATNGEDEAVDVEAFQSWGFCNKHCSNSNPLKDILQEVKLELVPRASCESLGGFMNVSTKTELCAGHRVFTSRHEYYANKNSEEPDLSFEIKAKDEREVSYGGKDACVGDSGGPLWKWIGKKRPRAFAIGVVSRGKGCARKDNPGIYTRVKLYLDWIFAHAGDDKCS</sequence>
<protein>
    <recommendedName>
        <fullName evidence="4">Peptidase S1 domain-containing protein</fullName>
    </recommendedName>
</protein>
<dbReference type="AlphaFoldDB" id="A0A553PHR3"/>
<gene>
    <name evidence="5" type="ORF">TCAL_13604</name>
</gene>
<dbReference type="CDD" id="cd00190">
    <property type="entry name" value="Tryp_SPc"/>
    <property type="match status" value="1"/>
</dbReference>
<keyword evidence="6" id="KW-1185">Reference proteome</keyword>
<proteinExistence type="inferred from homology"/>
<name>A0A553PHR3_TIGCA</name>
<accession>A0A553PHR3</accession>
<dbReference type="OMA" id="WCGTCIE"/>
<evidence type="ECO:0000313" key="6">
    <source>
        <dbReference type="Proteomes" id="UP000318571"/>
    </source>
</evidence>
<evidence type="ECO:0000256" key="1">
    <source>
        <dbReference type="ARBA" id="ARBA00023157"/>
    </source>
</evidence>
<dbReference type="InterPro" id="IPR018114">
    <property type="entry name" value="TRYPSIN_HIS"/>
</dbReference>
<dbReference type="STRING" id="6832.A0A553PHR3"/>